<sequence length="129" mass="13799">MAACFKKPLSASTALNLSLSRETSLASICTAAFSACKRVIMAMALLAATAEALLSSSNSMYNSIRDFLSRRTCLFKLCTMSSSASFTALAIDSLSEENLSFVYWIRGNSILPDSSFFHVNGDRGDEAGA</sequence>
<accession>A0A3Q7GFK0</accession>
<name>A0A3Q7GFK0_SOLLC</name>
<keyword evidence="2" id="KW-1185">Reference proteome</keyword>
<dbReference type="AlphaFoldDB" id="A0A3Q7GFK0"/>
<evidence type="ECO:0000313" key="2">
    <source>
        <dbReference type="Proteomes" id="UP000004994"/>
    </source>
</evidence>
<dbReference type="Gramene" id="Solyc03g113615.1.1">
    <property type="protein sequence ID" value="Solyc03g113615.1.1"/>
    <property type="gene ID" value="Solyc03g113615.1"/>
</dbReference>
<protein>
    <submittedName>
        <fullName evidence="1">Uncharacterized protein</fullName>
    </submittedName>
</protein>
<proteinExistence type="predicted"/>
<reference evidence="1" key="2">
    <citation type="submission" date="2019-01" db="UniProtKB">
        <authorList>
            <consortium name="EnsemblPlants"/>
        </authorList>
    </citation>
    <scope>IDENTIFICATION</scope>
    <source>
        <strain evidence="1">cv. Heinz 1706</strain>
    </source>
</reference>
<reference evidence="1" key="1">
    <citation type="journal article" date="2012" name="Nature">
        <title>The tomato genome sequence provides insights into fleshy fruit evolution.</title>
        <authorList>
            <consortium name="Tomato Genome Consortium"/>
        </authorList>
    </citation>
    <scope>NUCLEOTIDE SEQUENCE [LARGE SCALE GENOMIC DNA]</scope>
    <source>
        <strain evidence="1">cv. Heinz 1706</strain>
    </source>
</reference>
<organism evidence="1">
    <name type="scientific">Solanum lycopersicum</name>
    <name type="common">Tomato</name>
    <name type="synonym">Lycopersicon esculentum</name>
    <dbReference type="NCBI Taxonomy" id="4081"/>
    <lineage>
        <taxon>Eukaryota</taxon>
        <taxon>Viridiplantae</taxon>
        <taxon>Streptophyta</taxon>
        <taxon>Embryophyta</taxon>
        <taxon>Tracheophyta</taxon>
        <taxon>Spermatophyta</taxon>
        <taxon>Magnoliopsida</taxon>
        <taxon>eudicotyledons</taxon>
        <taxon>Gunneridae</taxon>
        <taxon>Pentapetalae</taxon>
        <taxon>asterids</taxon>
        <taxon>lamiids</taxon>
        <taxon>Solanales</taxon>
        <taxon>Solanaceae</taxon>
        <taxon>Solanoideae</taxon>
        <taxon>Solaneae</taxon>
        <taxon>Solanum</taxon>
        <taxon>Solanum subgen. Lycopersicon</taxon>
    </lineage>
</organism>
<dbReference type="InParanoid" id="A0A3Q7GFK0"/>
<evidence type="ECO:0000313" key="1">
    <source>
        <dbReference type="EnsemblPlants" id="Solyc03g113615.1.1"/>
    </source>
</evidence>
<dbReference type="Proteomes" id="UP000004994">
    <property type="component" value="Chromosome 3"/>
</dbReference>
<dbReference type="EnsemblPlants" id="Solyc03g113615.1.1">
    <property type="protein sequence ID" value="Solyc03g113615.1.1"/>
    <property type="gene ID" value="Solyc03g113615.1"/>
</dbReference>